<dbReference type="RefSeq" id="WP_162671691.1">
    <property type="nucleotide sequence ID" value="NZ_LR593886.1"/>
</dbReference>
<dbReference type="Gene3D" id="3.40.30.10">
    <property type="entry name" value="Glutaredoxin"/>
    <property type="match status" value="1"/>
</dbReference>
<keyword evidence="1" id="KW-0472">Membrane</keyword>
<name>A0A6P2DG62_9BACT</name>
<dbReference type="KEGG" id="gms:SOIL9_01660"/>
<protein>
    <submittedName>
        <fullName evidence="2">RedB protein</fullName>
    </submittedName>
</protein>
<proteinExistence type="predicted"/>
<dbReference type="SUPFAM" id="SSF52833">
    <property type="entry name" value="Thioredoxin-like"/>
    <property type="match status" value="1"/>
</dbReference>
<evidence type="ECO:0000313" key="2">
    <source>
        <dbReference type="EMBL" id="VTR98764.1"/>
    </source>
</evidence>
<feature type="transmembrane region" description="Helical" evidence="1">
    <location>
        <begin position="7"/>
        <end position="25"/>
    </location>
</feature>
<gene>
    <name evidence="2" type="ORF">SOIL9_01660</name>
</gene>
<keyword evidence="1" id="KW-0812">Transmembrane</keyword>
<dbReference type="Proteomes" id="UP000464178">
    <property type="component" value="Chromosome"/>
</dbReference>
<sequence length="187" mass="19920">MARNVTAWLIGFVWLAAILTGFWVWERYDATPGTVGAQAPAADDTAPERWRLTVFVHPRCPCTRAALGEVAEIVRAEPNLLVRILFVRPEDARDGWERGESWGLATRIPGAEVGLDEAGTTARRFGAETSGHAVLTDPAGGIVYRGGLTVARGRAGASPGRAAVLDWIGGRDAPASTPVFGCPLFTP</sequence>
<reference evidence="2 3" key="1">
    <citation type="submission" date="2019-05" db="EMBL/GenBank/DDBJ databases">
        <authorList>
            <consortium name="Science for Life Laboratories"/>
        </authorList>
    </citation>
    <scope>NUCLEOTIDE SEQUENCE [LARGE SCALE GENOMIC DNA]</scope>
    <source>
        <strain evidence="2">Soil9</strain>
    </source>
</reference>
<dbReference type="InterPro" id="IPR036249">
    <property type="entry name" value="Thioredoxin-like_sf"/>
</dbReference>
<keyword evidence="3" id="KW-1185">Reference proteome</keyword>
<accession>A0A6P2DG62</accession>
<organism evidence="2 3">
    <name type="scientific">Gemmata massiliana</name>
    <dbReference type="NCBI Taxonomy" id="1210884"/>
    <lineage>
        <taxon>Bacteria</taxon>
        <taxon>Pseudomonadati</taxon>
        <taxon>Planctomycetota</taxon>
        <taxon>Planctomycetia</taxon>
        <taxon>Gemmatales</taxon>
        <taxon>Gemmataceae</taxon>
        <taxon>Gemmata</taxon>
    </lineage>
</organism>
<dbReference type="EMBL" id="LR593886">
    <property type="protein sequence ID" value="VTR98764.1"/>
    <property type="molecule type" value="Genomic_DNA"/>
</dbReference>
<evidence type="ECO:0000313" key="3">
    <source>
        <dbReference type="Proteomes" id="UP000464178"/>
    </source>
</evidence>
<dbReference type="AlphaFoldDB" id="A0A6P2DG62"/>
<keyword evidence="1" id="KW-1133">Transmembrane helix</keyword>
<evidence type="ECO:0000256" key="1">
    <source>
        <dbReference type="SAM" id="Phobius"/>
    </source>
</evidence>